<proteinExistence type="predicted"/>
<dbReference type="Gene3D" id="2.130.10.80">
    <property type="entry name" value="Galactose oxidase/kelch, beta-propeller"/>
    <property type="match status" value="1"/>
</dbReference>
<dbReference type="Gene3D" id="2.60.40.10">
    <property type="entry name" value="Immunoglobulins"/>
    <property type="match status" value="1"/>
</dbReference>
<dbReference type="PANTHER" id="PTHR32208">
    <property type="entry name" value="SECRETED PROTEIN-RELATED"/>
    <property type="match status" value="1"/>
</dbReference>
<dbReference type="CDD" id="cd02851">
    <property type="entry name" value="E_set_GO_C"/>
    <property type="match status" value="1"/>
</dbReference>
<gene>
    <name evidence="5" type="primary">LOC107943052</name>
</gene>
<dbReference type="SUPFAM" id="SSF81296">
    <property type="entry name" value="E set domains"/>
    <property type="match status" value="1"/>
</dbReference>
<name>A0ABM3AZR1_GOSHI</name>
<evidence type="ECO:0000313" key="4">
    <source>
        <dbReference type="Proteomes" id="UP000818029"/>
    </source>
</evidence>
<dbReference type="SUPFAM" id="SSF50965">
    <property type="entry name" value="Galactose oxidase, central domain"/>
    <property type="match status" value="1"/>
</dbReference>
<dbReference type="InterPro" id="IPR011043">
    <property type="entry name" value="Gal_Oxase/kelch_b-propeller"/>
</dbReference>
<dbReference type="PANTHER" id="PTHR32208:SF71">
    <property type="entry name" value="GLYOXAL OXIDASE-RELATED PROTEIN"/>
    <property type="match status" value="1"/>
</dbReference>
<sequence length="699" mass="78590">MKFPSIQRRHGDARSIDSEFSDSPFYSAASSKELLYFFCWKNQPARVEPSSRVVSPAPTECGLHGKVFAAEQGYYLKEELEGGAGLQQIGLQKEHKQLELASFGNVFAQNSISNSSQLYLWMFTPTPNYLLSNLQLQPKPLFSLNYQLRAINMIKFLLFSLSFSHVFSIVASQALPSYSGRNGEWQLLHESVGISAMHMQLLHNNKVIIFDRTDFGPSNLSLPNGICRVDSSDTMLQTDCTAHSILYDIVTNGFRPLMIQTDTWRSSGAVLPNGTLVQTGGYNDGDRNIRSFTPCSDDEYCNWIEFPQSLIQRRWYASNQVLPDGRIIIVGGRRQFNYEFYPSSWNGVIFLDFLMETNDQGLENYLYPFLYLLPDGNLFIFANTRSILLDYNQNMVLKEFPKIPGDDPRNYPSSGSSVLLPLDENDAIIEPEIMVCGGAPRDSFIQAMQGNFIRAISTCERLKVSVPNPSWTMEDIPMARVMGDMILLLGKYIIVVNSLQLGTAGWELGRGPVTRPIIYRPSDDVSNWRFSVMSPSPRPRMHHSSAILLTDGRILVSGSNPHVYYNFTNVEYPTDLSMESFSPPYLSPEYDPIRPRILSADEKMGYGGKLFWLSFQVQAYLTANVLSVTIVAPSFATHSFSMNQRMVLLKIAGVTDIAPSTYNLVVAGPSRAEIAPPGYYMLFVVHAHVPSYGRWVKIG</sequence>
<keyword evidence="1" id="KW-0732">Signal</keyword>
<evidence type="ECO:0000259" key="3">
    <source>
        <dbReference type="Pfam" id="PF09118"/>
    </source>
</evidence>
<dbReference type="Pfam" id="PF07250">
    <property type="entry name" value="Glyoxal_oxid_N"/>
    <property type="match status" value="1"/>
</dbReference>
<keyword evidence="4" id="KW-1185">Reference proteome</keyword>
<evidence type="ECO:0000259" key="2">
    <source>
        <dbReference type="Pfam" id="PF07250"/>
    </source>
</evidence>
<dbReference type="Pfam" id="PF09118">
    <property type="entry name" value="GO-like_E_set"/>
    <property type="match status" value="1"/>
</dbReference>
<feature type="domain" description="Glyoxal oxidase N-terminal" evidence="2">
    <location>
        <begin position="197"/>
        <end position="585"/>
    </location>
</feature>
<dbReference type="InterPro" id="IPR013783">
    <property type="entry name" value="Ig-like_fold"/>
</dbReference>
<evidence type="ECO:0000256" key="1">
    <source>
        <dbReference type="ARBA" id="ARBA00022729"/>
    </source>
</evidence>
<dbReference type="Proteomes" id="UP000818029">
    <property type="component" value="Chromosome D11"/>
</dbReference>
<organism evidence="4 5">
    <name type="scientific">Gossypium hirsutum</name>
    <name type="common">Upland cotton</name>
    <name type="synonym">Gossypium mexicanum</name>
    <dbReference type="NCBI Taxonomy" id="3635"/>
    <lineage>
        <taxon>Eukaryota</taxon>
        <taxon>Viridiplantae</taxon>
        <taxon>Streptophyta</taxon>
        <taxon>Embryophyta</taxon>
        <taxon>Tracheophyta</taxon>
        <taxon>Spermatophyta</taxon>
        <taxon>Magnoliopsida</taxon>
        <taxon>eudicotyledons</taxon>
        <taxon>Gunneridae</taxon>
        <taxon>Pentapetalae</taxon>
        <taxon>rosids</taxon>
        <taxon>malvids</taxon>
        <taxon>Malvales</taxon>
        <taxon>Malvaceae</taxon>
        <taxon>Malvoideae</taxon>
        <taxon>Gossypium</taxon>
    </lineage>
</organism>
<dbReference type="InterPro" id="IPR009880">
    <property type="entry name" value="Glyoxal_oxidase_N"/>
</dbReference>
<protein>
    <submittedName>
        <fullName evidence="5">Aldehyde oxidase GLOX</fullName>
    </submittedName>
</protein>
<dbReference type="InterPro" id="IPR015202">
    <property type="entry name" value="GO-like_E_set"/>
</dbReference>
<feature type="domain" description="Galactose oxidase-like Early set" evidence="3">
    <location>
        <begin position="594"/>
        <end position="698"/>
    </location>
</feature>
<dbReference type="InterPro" id="IPR014756">
    <property type="entry name" value="Ig_E-set"/>
</dbReference>
<reference evidence="5" key="2">
    <citation type="submission" date="2025-08" db="UniProtKB">
        <authorList>
            <consortium name="RefSeq"/>
        </authorList>
    </citation>
    <scope>IDENTIFICATION</scope>
</reference>
<dbReference type="GeneID" id="107943052"/>
<evidence type="ECO:0000313" key="5">
    <source>
        <dbReference type="RefSeq" id="XP_040960263.1"/>
    </source>
</evidence>
<accession>A0ABM3AZR1</accession>
<dbReference type="RefSeq" id="XP_040960263.1">
    <property type="nucleotide sequence ID" value="XM_041104329.1"/>
</dbReference>
<reference evidence="4" key="1">
    <citation type="journal article" date="2020" name="Nat. Genet.">
        <title>Genomic diversifications of five Gossypium allopolyploid species and their impact on cotton improvement.</title>
        <authorList>
            <person name="Chen Z.J."/>
            <person name="Sreedasyam A."/>
            <person name="Ando A."/>
            <person name="Song Q."/>
            <person name="De Santiago L.M."/>
            <person name="Hulse-Kemp A.M."/>
            <person name="Ding M."/>
            <person name="Ye W."/>
            <person name="Kirkbride R.C."/>
            <person name="Jenkins J."/>
            <person name="Plott C."/>
            <person name="Lovell J."/>
            <person name="Lin Y.M."/>
            <person name="Vaughn R."/>
            <person name="Liu B."/>
            <person name="Simpson S."/>
            <person name="Scheffler B.E."/>
            <person name="Wen L."/>
            <person name="Saski C.A."/>
            <person name="Grover C.E."/>
            <person name="Hu G."/>
            <person name="Conover J.L."/>
            <person name="Carlson J.W."/>
            <person name="Shu S."/>
            <person name="Boston L.B."/>
            <person name="Williams M."/>
            <person name="Peterson D.G."/>
            <person name="McGee K."/>
            <person name="Jones D.C."/>
            <person name="Wendel J.F."/>
            <person name="Stelly D.M."/>
            <person name="Grimwood J."/>
            <person name="Schmutz J."/>
        </authorList>
    </citation>
    <scope>NUCLEOTIDE SEQUENCE [LARGE SCALE GENOMIC DNA]</scope>
    <source>
        <strain evidence="4">cv. TM-1</strain>
    </source>
</reference>
<dbReference type="InterPro" id="IPR037293">
    <property type="entry name" value="Gal_Oxidase_central_sf"/>
</dbReference>